<dbReference type="PANTHER" id="PTHR33473">
    <property type="entry name" value="ATP-DEPENDENT CLP PROTEASE ADAPTER PROTEIN CLPS1, CHLOROPLASTIC"/>
    <property type="match status" value="1"/>
</dbReference>
<dbReference type="Pfam" id="PF02617">
    <property type="entry name" value="ClpS"/>
    <property type="match status" value="1"/>
</dbReference>
<dbReference type="Gene3D" id="3.30.1390.10">
    <property type="match status" value="1"/>
</dbReference>
<dbReference type="FunFam" id="3.30.1390.10:FF:000002">
    <property type="entry name" value="ATP-dependent Clp protease adapter protein ClpS"/>
    <property type="match status" value="1"/>
</dbReference>
<sequence length="128" mass="14473">MGNLERLQLPLGRTCVIKASLEHDGQDGDVAVEIEKPKLKRPPMYKVVMLNDDYTPMDFVVEVLEHFFGMDAEKATRTMLTVHTEGRATCGIYSKDVAETKAMMVNKYAREHHHPLLCEIDVVEDGDP</sequence>
<organism evidence="3 4">
    <name type="scientific">Marinagarivorans cellulosilyticus</name>
    <dbReference type="NCBI Taxonomy" id="2721545"/>
    <lineage>
        <taxon>Bacteria</taxon>
        <taxon>Pseudomonadati</taxon>
        <taxon>Pseudomonadota</taxon>
        <taxon>Gammaproteobacteria</taxon>
        <taxon>Cellvibrionales</taxon>
        <taxon>Cellvibrionaceae</taxon>
        <taxon>Marinagarivorans</taxon>
    </lineage>
</organism>
<dbReference type="GO" id="GO:0030163">
    <property type="term" value="P:protein catabolic process"/>
    <property type="evidence" value="ECO:0007669"/>
    <property type="project" value="InterPro"/>
</dbReference>
<feature type="domain" description="Adaptor protein ClpS core" evidence="2">
    <location>
        <begin position="40"/>
        <end position="119"/>
    </location>
</feature>
<comment type="function">
    <text evidence="1">Involved in the modulation of the specificity of the ClpAP-mediated ATP-dependent protein degradation.</text>
</comment>
<dbReference type="GO" id="GO:0006508">
    <property type="term" value="P:proteolysis"/>
    <property type="evidence" value="ECO:0007669"/>
    <property type="project" value="UniProtKB-UniRule"/>
</dbReference>
<evidence type="ECO:0000313" key="3">
    <source>
        <dbReference type="EMBL" id="BCD98935.1"/>
    </source>
</evidence>
<name>A0AAN1WJV3_9GAMM</name>
<keyword evidence="3" id="KW-0378">Hydrolase</keyword>
<dbReference type="RefSeq" id="WP_236983668.1">
    <property type="nucleotide sequence ID" value="NZ_AP023086.1"/>
</dbReference>
<protein>
    <recommendedName>
        <fullName evidence="1">ATP-dependent Clp protease adapter protein ClpS</fullName>
    </recommendedName>
</protein>
<dbReference type="InterPro" id="IPR022935">
    <property type="entry name" value="ClpS"/>
</dbReference>
<dbReference type="NCBIfam" id="NF000672">
    <property type="entry name" value="PRK00033.1-5"/>
    <property type="match status" value="1"/>
</dbReference>
<dbReference type="InterPro" id="IPR014719">
    <property type="entry name" value="Ribosomal_bL12_C/ClpS-like"/>
</dbReference>
<evidence type="ECO:0000256" key="1">
    <source>
        <dbReference type="HAMAP-Rule" id="MF_00302"/>
    </source>
</evidence>
<dbReference type="KEGG" id="marq:MARGE09_P3136"/>
<reference evidence="3 4" key="1">
    <citation type="journal article" date="2022" name="IScience">
        <title>An ultrasensitive nanofiber-based assay for enzymatic hydrolysis and deep-sea microbial degradation of cellulose.</title>
        <authorList>
            <person name="Tsudome M."/>
            <person name="Tachioka M."/>
            <person name="Miyazaki M."/>
            <person name="Uchimura K."/>
            <person name="Tsuda M."/>
            <person name="Takaki Y."/>
            <person name="Deguchi S."/>
        </authorList>
    </citation>
    <scope>NUCLEOTIDE SEQUENCE [LARGE SCALE GENOMIC DNA]</scope>
    <source>
        <strain evidence="3 4">GE09</strain>
    </source>
</reference>
<proteinExistence type="inferred from homology"/>
<keyword evidence="3" id="KW-0645">Protease</keyword>
<dbReference type="EMBL" id="AP023086">
    <property type="protein sequence ID" value="BCD98935.1"/>
    <property type="molecule type" value="Genomic_DNA"/>
</dbReference>
<comment type="similarity">
    <text evidence="1">Belongs to the ClpS family.</text>
</comment>
<evidence type="ECO:0000313" key="4">
    <source>
        <dbReference type="Proteomes" id="UP001320119"/>
    </source>
</evidence>
<dbReference type="HAMAP" id="MF_00302">
    <property type="entry name" value="ClpS"/>
    <property type="match status" value="1"/>
</dbReference>
<dbReference type="GO" id="GO:0008233">
    <property type="term" value="F:peptidase activity"/>
    <property type="evidence" value="ECO:0007669"/>
    <property type="project" value="UniProtKB-KW"/>
</dbReference>
<dbReference type="SUPFAM" id="SSF54736">
    <property type="entry name" value="ClpS-like"/>
    <property type="match status" value="1"/>
</dbReference>
<dbReference type="PANTHER" id="PTHR33473:SF19">
    <property type="entry name" value="ATP-DEPENDENT CLP PROTEASE ADAPTER PROTEIN CLPS"/>
    <property type="match status" value="1"/>
</dbReference>
<accession>A0AAN1WJV3</accession>
<evidence type="ECO:0000259" key="2">
    <source>
        <dbReference type="Pfam" id="PF02617"/>
    </source>
</evidence>
<dbReference type="InterPro" id="IPR003769">
    <property type="entry name" value="ClpS_core"/>
</dbReference>
<dbReference type="NCBIfam" id="NF000669">
    <property type="entry name" value="PRK00033.1-2"/>
    <property type="match status" value="1"/>
</dbReference>
<dbReference type="Proteomes" id="UP001320119">
    <property type="component" value="Chromosome"/>
</dbReference>
<comment type="subunit">
    <text evidence="1">Binds to the N-terminal domain of the chaperone ClpA.</text>
</comment>
<dbReference type="AlphaFoldDB" id="A0AAN1WJV3"/>
<keyword evidence="4" id="KW-1185">Reference proteome</keyword>
<gene>
    <name evidence="1" type="primary">clpS</name>
    <name evidence="3" type="ORF">MARGE09_P3136</name>
</gene>